<dbReference type="eggNOG" id="COG3173">
    <property type="taxonomic scope" value="Bacteria"/>
</dbReference>
<feature type="domain" description="Aminoglycoside phosphotransferase" evidence="2">
    <location>
        <begin position="51"/>
        <end position="279"/>
    </location>
</feature>
<evidence type="ECO:0000259" key="2">
    <source>
        <dbReference type="Pfam" id="PF01636"/>
    </source>
</evidence>
<dbReference type="Gene3D" id="3.90.1200.10">
    <property type="match status" value="1"/>
</dbReference>
<dbReference type="InterPro" id="IPR002575">
    <property type="entry name" value="Aminoglycoside_PTrfase"/>
</dbReference>
<dbReference type="InterPro" id="IPR041726">
    <property type="entry name" value="ACAD10_11_N"/>
</dbReference>
<proteinExistence type="predicted"/>
<sequence>MAVTADVAAEQEREKANTGTEAVPEAQRFDQASLERWLEANVEGYAGPLEVRKFKGGQSNPTYQLITPSQKYVLRRKPPGKLLPSAHAVDREYRVISALYPTGFPVARTYGLCQDDSVIGTWFYVMDCVEGRVLWDQTLPAYSPAERTAIFRAKIKTLADLHNTDYVKIGLENYGKPGNYMARQVDRWTKQYKASEDRHIEEMERLIEWLPRTVPNQERTSIVHGDYRLDNMIFHPTEPRVAAVLDWELSTLGEPLADFTYLLMNWVNGTISQLPDLKAHGIPTIEEAVDYYCELTGRDGLPDLNWFFSYNTFRLAGIVQGILGRVRDGTANHPDAASMGPRVLALAQTSWEFAKKAGAG</sequence>
<name>B4REI2_PHEZH</name>
<keyword evidence="4" id="KW-1185">Reference proteome</keyword>
<dbReference type="EMBL" id="CP000747">
    <property type="protein sequence ID" value="ACG76924.1"/>
    <property type="molecule type" value="Genomic_DNA"/>
</dbReference>
<evidence type="ECO:0000256" key="1">
    <source>
        <dbReference type="SAM" id="MobiDB-lite"/>
    </source>
</evidence>
<protein>
    <recommendedName>
        <fullName evidence="2">Aminoglycoside phosphotransferase domain-containing protein</fullName>
    </recommendedName>
</protein>
<dbReference type="OrthoDB" id="3806873at2"/>
<dbReference type="SUPFAM" id="SSF56112">
    <property type="entry name" value="Protein kinase-like (PK-like)"/>
    <property type="match status" value="1"/>
</dbReference>
<dbReference type="HOGENOM" id="CLU_007526_0_1_5"/>
<dbReference type="Gene3D" id="3.30.200.20">
    <property type="entry name" value="Phosphorylase Kinase, domain 1"/>
    <property type="match status" value="1"/>
</dbReference>
<dbReference type="KEGG" id="pzu:PHZ_c0510"/>
<reference evidence="3 4" key="1">
    <citation type="journal article" date="2008" name="BMC Genomics">
        <title>Complete genome of Phenylobacterium zucineum - a novel facultative intracellular bacterium isolated from human erythroleukemia cell line K562.</title>
        <authorList>
            <person name="Luo Y."/>
            <person name="Xu X."/>
            <person name="Ding Z."/>
            <person name="Liu Z."/>
            <person name="Zhang B."/>
            <person name="Yan Z."/>
            <person name="Sun J."/>
            <person name="Hu S."/>
            <person name="Hu X."/>
        </authorList>
    </citation>
    <scope>NUCLEOTIDE SEQUENCE [LARGE SCALE GENOMIC DNA]</scope>
    <source>
        <strain evidence="3 4">HLK1</strain>
    </source>
</reference>
<dbReference type="AlphaFoldDB" id="B4REI2"/>
<dbReference type="InterPro" id="IPR052898">
    <property type="entry name" value="ACAD10-like"/>
</dbReference>
<dbReference type="Pfam" id="PF01636">
    <property type="entry name" value="APH"/>
    <property type="match status" value="1"/>
</dbReference>
<dbReference type="CDD" id="cd05154">
    <property type="entry name" value="ACAD10_11_N-like"/>
    <property type="match status" value="1"/>
</dbReference>
<accession>B4REI2</accession>
<feature type="region of interest" description="Disordered" evidence="1">
    <location>
        <begin position="1"/>
        <end position="22"/>
    </location>
</feature>
<dbReference type="STRING" id="450851.PHZ_c0510"/>
<dbReference type="Proteomes" id="UP000001868">
    <property type="component" value="Chromosome"/>
</dbReference>
<dbReference type="RefSeq" id="WP_012521072.1">
    <property type="nucleotide sequence ID" value="NC_011144.1"/>
</dbReference>
<dbReference type="PANTHER" id="PTHR47829:SF3">
    <property type="entry name" value="AMINOGLYCOSIDE PHOSPHOTRANSFERASE DOMAIN-CONTAINING PROTEIN"/>
    <property type="match status" value="1"/>
</dbReference>
<dbReference type="InterPro" id="IPR011009">
    <property type="entry name" value="Kinase-like_dom_sf"/>
</dbReference>
<gene>
    <name evidence="3" type="ordered locus">PHZ_c0510</name>
</gene>
<dbReference type="PANTHER" id="PTHR47829">
    <property type="entry name" value="HYDROLASE, PUTATIVE (AFU_ORTHOLOGUE AFUA_1G12880)-RELATED"/>
    <property type="match status" value="1"/>
</dbReference>
<evidence type="ECO:0000313" key="3">
    <source>
        <dbReference type="EMBL" id="ACG76924.1"/>
    </source>
</evidence>
<organism evidence="3 4">
    <name type="scientific">Phenylobacterium zucineum (strain HLK1)</name>
    <dbReference type="NCBI Taxonomy" id="450851"/>
    <lineage>
        <taxon>Bacteria</taxon>
        <taxon>Pseudomonadati</taxon>
        <taxon>Pseudomonadota</taxon>
        <taxon>Alphaproteobacteria</taxon>
        <taxon>Caulobacterales</taxon>
        <taxon>Caulobacteraceae</taxon>
        <taxon>Phenylobacterium</taxon>
    </lineage>
</organism>
<evidence type="ECO:0000313" key="4">
    <source>
        <dbReference type="Proteomes" id="UP000001868"/>
    </source>
</evidence>